<dbReference type="Gene3D" id="3.80.10.10">
    <property type="entry name" value="Ribonuclease Inhibitor"/>
    <property type="match status" value="1"/>
</dbReference>
<dbReference type="InterPro" id="IPR032675">
    <property type="entry name" value="LRR_dom_sf"/>
</dbReference>
<name>A0ABR7KRJ4_9SPHI</name>
<evidence type="ECO:0000313" key="1">
    <source>
        <dbReference type="EMBL" id="MBC6110687.1"/>
    </source>
</evidence>
<dbReference type="RefSeq" id="WP_187071155.1">
    <property type="nucleotide sequence ID" value="NZ_JACRYL010000007.1"/>
</dbReference>
<accession>A0ABR7KRJ4</accession>
<dbReference type="SUPFAM" id="SSF52058">
    <property type="entry name" value="L domain-like"/>
    <property type="match status" value="1"/>
</dbReference>
<dbReference type="Proteomes" id="UP000652755">
    <property type="component" value="Unassembled WGS sequence"/>
</dbReference>
<proteinExistence type="predicted"/>
<protein>
    <recommendedName>
        <fullName evidence="3">Internalin A</fullName>
    </recommendedName>
</protein>
<gene>
    <name evidence="1" type="ORF">H7U22_09630</name>
</gene>
<evidence type="ECO:0000313" key="2">
    <source>
        <dbReference type="Proteomes" id="UP000652755"/>
    </source>
</evidence>
<evidence type="ECO:0008006" key="3">
    <source>
        <dbReference type="Google" id="ProtNLM"/>
    </source>
</evidence>
<keyword evidence="2" id="KW-1185">Reference proteome</keyword>
<organism evidence="1 2">
    <name type="scientific">Pedobacter fastidiosus</name>
    <dbReference type="NCBI Taxonomy" id="2765361"/>
    <lineage>
        <taxon>Bacteria</taxon>
        <taxon>Pseudomonadati</taxon>
        <taxon>Bacteroidota</taxon>
        <taxon>Sphingobacteriia</taxon>
        <taxon>Sphingobacteriales</taxon>
        <taxon>Sphingobacteriaceae</taxon>
        <taxon>Pedobacter</taxon>
    </lineage>
</organism>
<dbReference type="EMBL" id="JACRYL010000007">
    <property type="protein sequence ID" value="MBC6110687.1"/>
    <property type="molecule type" value="Genomic_DNA"/>
</dbReference>
<comment type="caution">
    <text evidence="1">The sequence shown here is derived from an EMBL/GenBank/DDBJ whole genome shotgun (WGS) entry which is preliminary data.</text>
</comment>
<reference evidence="1 2" key="1">
    <citation type="submission" date="2020-08" db="EMBL/GenBank/DDBJ databases">
        <authorList>
            <person name="Sun Q."/>
            <person name="Inoue M."/>
        </authorList>
    </citation>
    <scope>NUCLEOTIDE SEQUENCE [LARGE SCALE GENOMIC DNA]</scope>
    <source>
        <strain evidence="1 2">CCM 8938</strain>
    </source>
</reference>
<sequence>MEVTYNKDGFTFFKSKSKLSPDAQDSLIIEFSRIDQLINYIKINNITSIMVNSYYSKITNLDFLREITQIESLKVLDENLNFEMINHLTKLKELRVGNVGSKVDFGNLKDLEVLGIIWNKHIDLRGCEKLSWLWIDCFNEYDLSKLSSLKKIKCINLISSSIVNLNGVAKLTFLESLNLDGAKKLVSLEDLSLTNKNLYCVDIYNAKNLFDYEHLSNLINLQSLRLIKTGEIDSIVFLQRLAKLNKVALGMKVLDGNLKILQGVPEHFFKNYPHYNYKSPKFSIPIEKVE</sequence>